<dbReference type="Proteomes" id="UP000293547">
    <property type="component" value="Unassembled WGS sequence"/>
</dbReference>
<accession>A0ACB6F782</accession>
<organism evidence="1 2">
    <name type="scientific">Alternaria gaisen</name>
    <dbReference type="NCBI Taxonomy" id="167740"/>
    <lineage>
        <taxon>Eukaryota</taxon>
        <taxon>Fungi</taxon>
        <taxon>Dikarya</taxon>
        <taxon>Ascomycota</taxon>
        <taxon>Pezizomycotina</taxon>
        <taxon>Dothideomycetes</taxon>
        <taxon>Pleosporomycetidae</taxon>
        <taxon>Pleosporales</taxon>
        <taxon>Pleosporineae</taxon>
        <taxon>Pleosporaceae</taxon>
        <taxon>Alternaria</taxon>
        <taxon>Alternaria sect. Alternaria</taxon>
    </lineage>
</organism>
<proteinExistence type="predicted"/>
<sequence>MDPLSITASLITTAQIAGEVQALLDTSEEPSPALSEIRSQINGLRNVLDILAQDIMRADRTMFSSQAIDLMQPVLLDLSETLQNLLKVIQRNHPAQSKKPNRRFYIRIRYDPSFREISEALSTQQTLLRDIVTLVTHQHLRTLSVNLGDDQILNSQRQPQNEENQHDQFLPEDEMVTEDRVIDDYLKKLDCMQKRYFSKILFESAITYQIRLNTAQNQDVRGDIPQAEFDKTLLEATNPESILFPTSDNSDLEPYSRDLAIILCEASKSSNTIPFEREVFVKIMEELAIPAGIYQALLTGTPKSVFYTAGNHMGFVLRTPVSGSENWTLALSWNKERPGLRGIIFGLQGTEKSRLAMHLGDHLADSAHRMNTPIILCEMLIESDSTGVKTHASDLYQVELRTNFHGYPLSTDSPSQLGKTPERDFEDLTRSLNIIISRFAFHEMRIHANAVCVDQILSHIRSRKLLPNAEPDPVLQSLEDRLNHLQTEQRALLLEISCNQKIAQSQLQIVYNLIAQRDNKDSLAMAELQTELARIQTAIANTTKEDSYAMRTIAVMSILFLPGTFVSSFFSMDMFDWQAPKGASVVSFRFWIYWAVTAPLTVVVVSIWFFWLRTHKKHEVEGRKDSTPADSPSEPISEPTQNDAGKQSWFHRQRERVLPKDEEKYSIDAIQTAHQSFAAEQLESTVRSRTPTIQIQRQGTVLAGPVR</sequence>
<protein>
    <submittedName>
        <fullName evidence="1">Uncharacterized protein</fullName>
    </submittedName>
</protein>
<keyword evidence="2" id="KW-1185">Reference proteome</keyword>
<evidence type="ECO:0000313" key="1">
    <source>
        <dbReference type="EMBL" id="KAB2100286.1"/>
    </source>
</evidence>
<evidence type="ECO:0000313" key="2">
    <source>
        <dbReference type="Proteomes" id="UP000293547"/>
    </source>
</evidence>
<reference evidence="1 2" key="1">
    <citation type="journal article" date="2019" name="bioRxiv">
        <title>Genomics, evolutionary history and diagnostics of the Alternaria alternata species group including apple and Asian pear pathotypes.</title>
        <authorList>
            <person name="Armitage A.D."/>
            <person name="Cockerton H.M."/>
            <person name="Sreenivasaprasad S."/>
            <person name="Woodhall J.W."/>
            <person name="Lane C.R."/>
            <person name="Harrison R.J."/>
            <person name="Clarkson J.P."/>
        </authorList>
    </citation>
    <scope>NUCLEOTIDE SEQUENCE [LARGE SCALE GENOMIC DNA]</scope>
    <source>
        <strain evidence="1 2">FERA 650</strain>
    </source>
</reference>
<comment type="caution">
    <text evidence="1">The sequence shown here is derived from an EMBL/GenBank/DDBJ whole genome shotgun (WGS) entry which is preliminary data.</text>
</comment>
<gene>
    <name evidence="1" type="ORF">AG0111_0g11258</name>
</gene>
<name>A0ACB6F782_9PLEO</name>
<dbReference type="EMBL" id="PDWZ02000013">
    <property type="protein sequence ID" value="KAB2100286.1"/>
    <property type="molecule type" value="Genomic_DNA"/>
</dbReference>